<accession>A0ABV9KEP9</accession>
<keyword evidence="8" id="KW-1185">Reference proteome</keyword>
<feature type="domain" description="Metallo-beta-lactamase" evidence="6">
    <location>
        <begin position="33"/>
        <end position="237"/>
    </location>
</feature>
<reference evidence="8" key="1">
    <citation type="journal article" date="2019" name="Int. J. Syst. Evol. Microbiol.">
        <title>The Global Catalogue of Microorganisms (GCM) 10K type strain sequencing project: providing services to taxonomists for standard genome sequencing and annotation.</title>
        <authorList>
            <consortium name="The Broad Institute Genomics Platform"/>
            <consortium name="The Broad Institute Genome Sequencing Center for Infectious Disease"/>
            <person name="Wu L."/>
            <person name="Ma J."/>
        </authorList>
    </citation>
    <scope>NUCLEOTIDE SEQUENCE [LARGE SCALE GENOMIC DNA]</scope>
    <source>
        <strain evidence="8">CGMCC 4.7283</strain>
    </source>
</reference>
<dbReference type="PANTHER" id="PTHR42978">
    <property type="entry name" value="QUORUM-QUENCHING LACTONASE YTNP-RELATED-RELATED"/>
    <property type="match status" value="1"/>
</dbReference>
<evidence type="ECO:0000256" key="3">
    <source>
        <dbReference type="ARBA" id="ARBA00022723"/>
    </source>
</evidence>
<sequence length="253" mass="27371">MPTTEGLLTGRPVSLHILDYGFFRVHAGPRDVGIMGALITTDAGEQVLVDTGFPLRYTESPSESERADCLDSFGTVLSCTPANTPAAQLALAGTTPDRISLVIQTHTHIDHAGHLDISPQAPMLIAAAERALPRPLSWPGAQHMDWPDRSCVEVTEDVAIGPGFQVLFCPGHSPGQLSLLIDLPETGPLLYTSDAISRPAEIDEAFAGSWDEAQAIHHGARLTRLAQERDAVIVWGHCPAQWHRLRKAPDAYR</sequence>
<organism evidence="7 8">
    <name type="scientific">Seohaeicola nanhaiensis</name>
    <dbReference type="NCBI Taxonomy" id="1387282"/>
    <lineage>
        <taxon>Bacteria</taxon>
        <taxon>Pseudomonadati</taxon>
        <taxon>Pseudomonadota</taxon>
        <taxon>Alphaproteobacteria</taxon>
        <taxon>Rhodobacterales</taxon>
        <taxon>Roseobacteraceae</taxon>
        <taxon>Seohaeicola</taxon>
    </lineage>
</organism>
<keyword evidence="4" id="KW-0378">Hydrolase</keyword>
<dbReference type="EMBL" id="JBHSGI010000005">
    <property type="protein sequence ID" value="MFC4668378.1"/>
    <property type="molecule type" value="Genomic_DNA"/>
</dbReference>
<evidence type="ECO:0000313" key="8">
    <source>
        <dbReference type="Proteomes" id="UP001595973"/>
    </source>
</evidence>
<dbReference type="SUPFAM" id="SSF56281">
    <property type="entry name" value="Metallo-hydrolase/oxidoreductase"/>
    <property type="match status" value="1"/>
</dbReference>
<evidence type="ECO:0000313" key="7">
    <source>
        <dbReference type="EMBL" id="MFC4668378.1"/>
    </source>
</evidence>
<dbReference type="Gene3D" id="3.60.15.10">
    <property type="entry name" value="Ribonuclease Z/Hydroxyacylglutathione hydrolase-like"/>
    <property type="match status" value="1"/>
</dbReference>
<evidence type="ECO:0000256" key="1">
    <source>
        <dbReference type="ARBA" id="ARBA00001947"/>
    </source>
</evidence>
<evidence type="ECO:0000256" key="4">
    <source>
        <dbReference type="ARBA" id="ARBA00022801"/>
    </source>
</evidence>
<comment type="cofactor">
    <cofactor evidence="1">
        <name>Zn(2+)</name>
        <dbReference type="ChEBI" id="CHEBI:29105"/>
    </cofactor>
</comment>
<evidence type="ECO:0000259" key="6">
    <source>
        <dbReference type="SMART" id="SM00849"/>
    </source>
</evidence>
<comment type="similarity">
    <text evidence="2">Belongs to the metallo-beta-lactamase superfamily.</text>
</comment>
<evidence type="ECO:0000256" key="5">
    <source>
        <dbReference type="ARBA" id="ARBA00022833"/>
    </source>
</evidence>
<gene>
    <name evidence="7" type="ORF">ACFO5X_07430</name>
</gene>
<dbReference type="PANTHER" id="PTHR42978:SF2">
    <property type="entry name" value="102 KBASES UNSTABLE REGION: FROM 1 TO 119443"/>
    <property type="match status" value="1"/>
</dbReference>
<dbReference type="Pfam" id="PF00753">
    <property type="entry name" value="Lactamase_B"/>
    <property type="match status" value="1"/>
</dbReference>
<dbReference type="InterPro" id="IPR001279">
    <property type="entry name" value="Metallo-B-lactamas"/>
</dbReference>
<evidence type="ECO:0000256" key="2">
    <source>
        <dbReference type="ARBA" id="ARBA00007749"/>
    </source>
</evidence>
<dbReference type="InterPro" id="IPR036866">
    <property type="entry name" value="RibonucZ/Hydroxyglut_hydro"/>
</dbReference>
<dbReference type="Proteomes" id="UP001595973">
    <property type="component" value="Unassembled WGS sequence"/>
</dbReference>
<keyword evidence="5" id="KW-0862">Zinc</keyword>
<dbReference type="InterPro" id="IPR051013">
    <property type="entry name" value="MBL_superfamily_lactonases"/>
</dbReference>
<dbReference type="RefSeq" id="WP_380716656.1">
    <property type="nucleotide sequence ID" value="NZ_JBHSGI010000005.1"/>
</dbReference>
<name>A0ABV9KEP9_9RHOB</name>
<comment type="caution">
    <text evidence="7">The sequence shown here is derived from an EMBL/GenBank/DDBJ whole genome shotgun (WGS) entry which is preliminary data.</text>
</comment>
<proteinExistence type="inferred from homology"/>
<protein>
    <submittedName>
        <fullName evidence="7">MBL fold metallo-hydrolase</fullName>
    </submittedName>
</protein>
<keyword evidence="3" id="KW-0479">Metal-binding</keyword>
<dbReference type="SMART" id="SM00849">
    <property type="entry name" value="Lactamase_B"/>
    <property type="match status" value="1"/>
</dbReference>